<organism evidence="1 2">
    <name type="scientific">Trichinella nelsoni</name>
    <dbReference type="NCBI Taxonomy" id="6336"/>
    <lineage>
        <taxon>Eukaryota</taxon>
        <taxon>Metazoa</taxon>
        <taxon>Ecdysozoa</taxon>
        <taxon>Nematoda</taxon>
        <taxon>Enoplea</taxon>
        <taxon>Dorylaimia</taxon>
        <taxon>Trichinellida</taxon>
        <taxon>Trichinellidae</taxon>
        <taxon>Trichinella</taxon>
    </lineage>
</organism>
<dbReference type="AlphaFoldDB" id="A0A0V0SFR0"/>
<dbReference type="Proteomes" id="UP000054630">
    <property type="component" value="Unassembled WGS sequence"/>
</dbReference>
<protein>
    <submittedName>
        <fullName evidence="1">Uncharacterized protein</fullName>
    </submittedName>
</protein>
<sequence>MNGYQRLTAVRHLNEVNLPTSEPCTLIRSQLVTVLNIWSKYLTHAADLNCWIPFPATAQFGKIDQHMLLAAESILGREVKRMDEFAEFQRHLNACWQMKIESLHWANGCVSMHSPM</sequence>
<keyword evidence="2" id="KW-1185">Reference proteome</keyword>
<name>A0A0V0SFR0_9BILA</name>
<accession>A0A0V0SFR0</accession>
<gene>
    <name evidence="1" type="ORF">T07_7438</name>
</gene>
<proteinExistence type="predicted"/>
<evidence type="ECO:0000313" key="2">
    <source>
        <dbReference type="Proteomes" id="UP000054630"/>
    </source>
</evidence>
<comment type="caution">
    <text evidence="1">The sequence shown here is derived from an EMBL/GenBank/DDBJ whole genome shotgun (WGS) entry which is preliminary data.</text>
</comment>
<dbReference type="EMBL" id="JYDL01000012">
    <property type="protein sequence ID" value="KRX25441.1"/>
    <property type="molecule type" value="Genomic_DNA"/>
</dbReference>
<reference evidence="1 2" key="1">
    <citation type="submission" date="2015-01" db="EMBL/GenBank/DDBJ databases">
        <title>Evolution of Trichinella species and genotypes.</title>
        <authorList>
            <person name="Korhonen P.K."/>
            <person name="Edoardo P."/>
            <person name="Giuseppe L.R."/>
            <person name="Gasser R.B."/>
        </authorList>
    </citation>
    <scope>NUCLEOTIDE SEQUENCE [LARGE SCALE GENOMIC DNA]</scope>
    <source>
        <strain evidence="1">ISS37</strain>
    </source>
</reference>
<evidence type="ECO:0000313" key="1">
    <source>
        <dbReference type="EMBL" id="KRX25441.1"/>
    </source>
</evidence>
<dbReference type="OrthoDB" id="10292252at2759"/>